<gene>
    <name evidence="2" type="ORF">DDF84_008880</name>
</gene>
<evidence type="ECO:0000313" key="3">
    <source>
        <dbReference type="Proteomes" id="UP000253772"/>
    </source>
</evidence>
<dbReference type="Pfam" id="PF10122">
    <property type="entry name" value="Zn_ribbon_Com"/>
    <property type="match status" value="1"/>
</dbReference>
<dbReference type="OrthoDB" id="5460091at2"/>
<feature type="region of interest" description="Disordered" evidence="1">
    <location>
        <begin position="36"/>
        <end position="69"/>
    </location>
</feature>
<proteinExistence type="predicted"/>
<evidence type="ECO:0000313" key="2">
    <source>
        <dbReference type="EMBL" id="QBP09867.1"/>
    </source>
</evidence>
<dbReference type="Proteomes" id="UP000253772">
    <property type="component" value="Chromosome c1"/>
</dbReference>
<dbReference type="GO" id="GO:0003677">
    <property type="term" value="F:DNA binding"/>
    <property type="evidence" value="ECO:0007669"/>
    <property type="project" value="UniProtKB-KW"/>
</dbReference>
<keyword evidence="2" id="KW-0238">DNA-binding</keyword>
<evidence type="ECO:0000256" key="1">
    <source>
        <dbReference type="SAM" id="MobiDB-lite"/>
    </source>
</evidence>
<dbReference type="InterPro" id="IPR019294">
    <property type="entry name" value="Translation_reg_Com"/>
</dbReference>
<sequence length="69" mass="7793">MREIRCGACNRKLGEGDYSRLAIKCPRCKTMNFLRAERPEPAGRRASDSKEVSRDEGKAPTGEERIQIP</sequence>
<reference evidence="2 3" key="1">
    <citation type="submission" date="2019-03" db="EMBL/GenBank/DDBJ databases">
        <title>Comparative insights into the high quality Complete genome sequence of highly metal resistant Cupriavidus metallidurans strain BS1 isolated from a gold-copper mine.</title>
        <authorList>
            <person name="Mazhar H.S."/>
            <person name="Rensing C."/>
        </authorList>
    </citation>
    <scope>NUCLEOTIDE SEQUENCE [LARGE SCALE GENOMIC DNA]</scope>
    <source>
        <strain evidence="2 3">BS1</strain>
    </source>
</reference>
<protein>
    <submittedName>
        <fullName evidence="2">Com family DNA-binding transcriptional regulator</fullName>
    </submittedName>
</protein>
<accession>A0A482IQS0</accession>
<dbReference type="RefSeq" id="WP_082355070.1">
    <property type="nucleotide sequence ID" value="NZ_CP037900.1"/>
</dbReference>
<dbReference type="AlphaFoldDB" id="A0A482IQS0"/>
<organism evidence="2 3">
    <name type="scientific">Cupriavidus metallidurans</name>
    <dbReference type="NCBI Taxonomy" id="119219"/>
    <lineage>
        <taxon>Bacteria</taxon>
        <taxon>Pseudomonadati</taxon>
        <taxon>Pseudomonadota</taxon>
        <taxon>Betaproteobacteria</taxon>
        <taxon>Burkholderiales</taxon>
        <taxon>Burkholderiaceae</taxon>
        <taxon>Cupriavidus</taxon>
    </lineage>
</organism>
<dbReference type="EMBL" id="CP037900">
    <property type="protein sequence ID" value="QBP09867.1"/>
    <property type="molecule type" value="Genomic_DNA"/>
</dbReference>
<name>A0A482IQS0_9BURK</name>